<dbReference type="Proteomes" id="UP001500956">
    <property type="component" value="Unassembled WGS sequence"/>
</dbReference>
<dbReference type="SUPFAM" id="SSF55347">
    <property type="entry name" value="Glyceraldehyde-3-phosphate dehydrogenase-like, C-terminal domain"/>
    <property type="match status" value="1"/>
</dbReference>
<dbReference type="PANTHER" id="PTHR11510">
    <property type="entry name" value="MYO-INOSITOL-1 PHOSPHATE SYNTHASE"/>
    <property type="match status" value="1"/>
</dbReference>
<dbReference type="InterPro" id="IPR013021">
    <property type="entry name" value="Myo-inos-1-P_Synthase_GAPDH"/>
</dbReference>
<reference evidence="5" key="1">
    <citation type="journal article" date="2019" name="Int. J. Syst. Evol. Microbiol.">
        <title>The Global Catalogue of Microorganisms (GCM) 10K type strain sequencing project: providing services to taxonomists for standard genome sequencing and annotation.</title>
        <authorList>
            <consortium name="The Broad Institute Genomics Platform"/>
            <consortium name="The Broad Institute Genome Sequencing Center for Infectious Disease"/>
            <person name="Wu L."/>
            <person name="Ma J."/>
        </authorList>
    </citation>
    <scope>NUCLEOTIDE SEQUENCE [LARGE SCALE GENOMIC DNA]</scope>
    <source>
        <strain evidence="5">JCM 18063</strain>
    </source>
</reference>
<keyword evidence="5" id="KW-1185">Reference proteome</keyword>
<dbReference type="InterPro" id="IPR002587">
    <property type="entry name" value="Myo-inos-1-P_Synthase"/>
</dbReference>
<feature type="domain" description="Myo-inositol-1-phosphate synthase GAPDH-like" evidence="3">
    <location>
        <begin position="227"/>
        <end position="331"/>
    </location>
</feature>
<dbReference type="PIRSF" id="PIRSF015578">
    <property type="entry name" value="Myoinos-ppht_syn"/>
    <property type="match status" value="1"/>
</dbReference>
<evidence type="ECO:0000256" key="1">
    <source>
        <dbReference type="ARBA" id="ARBA00010813"/>
    </source>
</evidence>
<feature type="region of interest" description="Disordered" evidence="2">
    <location>
        <begin position="395"/>
        <end position="416"/>
    </location>
</feature>
<gene>
    <name evidence="4" type="ORF">GCM10023216_10150</name>
</gene>
<comment type="similarity">
    <text evidence="1">Belongs to the myo-inositol 1-phosphate synthase family.</text>
</comment>
<comment type="caution">
    <text evidence="4">The sequence shown here is derived from an EMBL/GenBank/DDBJ whole genome shotgun (WGS) entry which is preliminary data.</text>
</comment>
<dbReference type="Gene3D" id="3.30.360.10">
    <property type="entry name" value="Dihydrodipicolinate Reductase, domain 2"/>
    <property type="match status" value="1"/>
</dbReference>
<name>A0ABP8YB43_9MICO</name>
<evidence type="ECO:0000313" key="5">
    <source>
        <dbReference type="Proteomes" id="UP001500956"/>
    </source>
</evidence>
<evidence type="ECO:0000259" key="3">
    <source>
        <dbReference type="Pfam" id="PF01658"/>
    </source>
</evidence>
<dbReference type="Gene3D" id="3.40.50.720">
    <property type="entry name" value="NAD(P)-binding Rossmann-like Domain"/>
    <property type="match status" value="1"/>
</dbReference>
<dbReference type="InterPro" id="IPR036291">
    <property type="entry name" value="NAD(P)-bd_dom_sf"/>
</dbReference>
<organism evidence="4 5">
    <name type="scientific">Isoptericola chiayiensis</name>
    <dbReference type="NCBI Taxonomy" id="579446"/>
    <lineage>
        <taxon>Bacteria</taxon>
        <taxon>Bacillati</taxon>
        <taxon>Actinomycetota</taxon>
        <taxon>Actinomycetes</taxon>
        <taxon>Micrococcales</taxon>
        <taxon>Promicromonosporaceae</taxon>
        <taxon>Isoptericola</taxon>
    </lineage>
</organism>
<protein>
    <submittedName>
        <fullName evidence="4">Inositol-3-phosphate synthase</fullName>
    </submittedName>
</protein>
<evidence type="ECO:0000256" key="2">
    <source>
        <dbReference type="SAM" id="MobiDB-lite"/>
    </source>
</evidence>
<dbReference type="SUPFAM" id="SSF51735">
    <property type="entry name" value="NAD(P)-binding Rossmann-fold domains"/>
    <property type="match status" value="1"/>
</dbReference>
<dbReference type="Pfam" id="PF01658">
    <property type="entry name" value="Inos-1-P_synth"/>
    <property type="match status" value="1"/>
</dbReference>
<accession>A0ABP8YB43</accession>
<evidence type="ECO:0000313" key="4">
    <source>
        <dbReference type="EMBL" id="GAA4722790.1"/>
    </source>
</evidence>
<dbReference type="EMBL" id="BAABID010000006">
    <property type="protein sequence ID" value="GAA4722790.1"/>
    <property type="molecule type" value="Genomic_DNA"/>
</dbReference>
<dbReference type="Pfam" id="PF07994">
    <property type="entry name" value="NAD_binding_5"/>
    <property type="match status" value="1"/>
</dbReference>
<sequence length="416" mass="43212">MRTMVSDDDVNRPERRLGLWFIGARGSVATTATVGALALARGEAPVTGLVTELPEVARAGLPALDTLVVGGHDVSGSMVDRAHELAASGVIPPATVAAVADDLAAVDARVRPGTDGTADRVTVDRLEQDLRDFRAAHHLDDVVVVDVSSTEPPAPEADTVGTLAELESLLDAGTAPLPASSLYAYAAFRAGAPFVGFTPSTGPRTPALEELAKSQHLPWAGRDGKTGETLLKTTLAPMFATRALAVRSWSAFNILGGGDGRTLADPAAAASKTATKAMAVQAILGYPVEGPVRIDHVADMGDWKTAWDHVTFDGFLGTRMRMQVTWEGCDSALAAPLVLDLARLVARAHEAGLCGPLAELGFFFKEPLGGTEHALADQWQTLVRWCAGLAAQSAAPSAAPSAATPAEPSSDAPDRP</sequence>
<proteinExistence type="inferred from homology"/>